<evidence type="ECO:0000256" key="9">
    <source>
        <dbReference type="ARBA" id="ARBA00023316"/>
    </source>
</evidence>
<dbReference type="InterPro" id="IPR050068">
    <property type="entry name" value="MurA_subfamily"/>
</dbReference>
<dbReference type="InterPro" id="IPR013792">
    <property type="entry name" value="RNA3'P_cycl/enolpyr_Trfase_a/b"/>
</dbReference>
<dbReference type="PANTHER" id="PTHR43783">
    <property type="entry name" value="UDP-N-ACETYLGLUCOSAMINE 1-CARBOXYVINYLTRANSFERASE"/>
    <property type="match status" value="1"/>
</dbReference>
<evidence type="ECO:0000259" key="15">
    <source>
        <dbReference type="Pfam" id="PF00275"/>
    </source>
</evidence>
<dbReference type="GO" id="GO:0008360">
    <property type="term" value="P:regulation of cell shape"/>
    <property type="evidence" value="ECO:0007669"/>
    <property type="project" value="UniProtKB-KW"/>
</dbReference>
<dbReference type="NCBIfam" id="TIGR01072">
    <property type="entry name" value="murA"/>
    <property type="match status" value="1"/>
</dbReference>
<evidence type="ECO:0000313" key="17">
    <source>
        <dbReference type="Proteomes" id="UP000033858"/>
    </source>
</evidence>
<dbReference type="EC" id="2.5.1.7" evidence="11 14"/>
<dbReference type="Proteomes" id="UP000033858">
    <property type="component" value="Unassembled WGS sequence"/>
</dbReference>
<keyword evidence="8" id="KW-0131">Cell cycle</keyword>
<dbReference type="GO" id="GO:0008760">
    <property type="term" value="F:UDP-N-acetylglucosamine 1-carboxyvinyltransferase activity"/>
    <property type="evidence" value="ECO:0007669"/>
    <property type="project" value="UniProtKB-UniRule"/>
</dbReference>
<comment type="caution">
    <text evidence="16">The sequence shown here is derived from an EMBL/GenBank/DDBJ whole genome shotgun (WGS) entry which is preliminary data.</text>
</comment>
<evidence type="ECO:0000256" key="5">
    <source>
        <dbReference type="ARBA" id="ARBA00022679"/>
    </source>
</evidence>
<evidence type="ECO:0000313" key="16">
    <source>
        <dbReference type="EMBL" id="KKR87452.1"/>
    </source>
</evidence>
<evidence type="ECO:0000256" key="3">
    <source>
        <dbReference type="ARBA" id="ARBA00022490"/>
    </source>
</evidence>
<gene>
    <name evidence="16" type="ORF">UU32_C0005G0011</name>
</gene>
<keyword evidence="4" id="KW-0132">Cell division</keyword>
<sequence>MSKFVINGGRKLEGKITLSGNKNSALKLIPAALLADTPSTLTNVPDLTDIEVMLELIRDLGAKATYKDHTVTIDPQGLSSFNINPELSSKIRASVVLAAPLLAKFGKAVVTPPGGDQIGDRLLDTHFAMMQKMGVTIERKNGRFFLDWKKKLGGQIFLEESSVTATEMGLMMASGMDSVTIEDAASEPHIRDLAFYLTTMGAKVNGVGSSTLFVQGRKLKGGSHRIVPDHIEGGTFAIASAITGGNIEILEFNPEHYKMTLSYLENMGVEYKVLADKLHVLPSKLIAKKRKFQTRPWPGFPTDLMSPFIVLATQTEGTVLCHDWMYEWRMFFVDDLISMGANIFIADPHRVIISGPTKLMADRLFCKDIRAGISVILAAMIAEGESVVENAEVVRRGYENLEDRLAALGASIKKVE</sequence>
<dbReference type="GO" id="GO:0019277">
    <property type="term" value="P:UDP-N-acetylgalactosamine biosynthetic process"/>
    <property type="evidence" value="ECO:0007669"/>
    <property type="project" value="InterPro"/>
</dbReference>
<dbReference type="AlphaFoldDB" id="A0A0G0XIB9"/>
<dbReference type="CDD" id="cd01555">
    <property type="entry name" value="UdpNAET"/>
    <property type="match status" value="1"/>
</dbReference>
<organism evidence="16 17">
    <name type="scientific">Candidatus Woesebacteria bacterium GW2011_GWB1_41_10</name>
    <dbReference type="NCBI Taxonomy" id="1618577"/>
    <lineage>
        <taxon>Bacteria</taxon>
        <taxon>Candidatus Woeseibacteriota</taxon>
    </lineage>
</organism>
<evidence type="ECO:0000256" key="11">
    <source>
        <dbReference type="ARBA" id="ARBA00039108"/>
    </source>
</evidence>
<accession>A0A0G0XIB9</accession>
<dbReference type="Gene3D" id="3.65.10.10">
    <property type="entry name" value="Enolpyruvate transferase domain"/>
    <property type="match status" value="2"/>
</dbReference>
<dbReference type="InterPro" id="IPR001986">
    <property type="entry name" value="Enolpyruvate_Tfrase_dom"/>
</dbReference>
<keyword evidence="7" id="KW-0573">Peptidoglycan synthesis</keyword>
<evidence type="ECO:0000256" key="14">
    <source>
        <dbReference type="NCBIfam" id="TIGR01072"/>
    </source>
</evidence>
<evidence type="ECO:0000256" key="12">
    <source>
        <dbReference type="ARBA" id="ARBA00039754"/>
    </source>
</evidence>
<evidence type="ECO:0000256" key="7">
    <source>
        <dbReference type="ARBA" id="ARBA00022984"/>
    </source>
</evidence>
<dbReference type="NCBIfam" id="NF006873">
    <property type="entry name" value="PRK09369.1"/>
    <property type="match status" value="1"/>
</dbReference>
<evidence type="ECO:0000256" key="2">
    <source>
        <dbReference type="ARBA" id="ARBA00004752"/>
    </source>
</evidence>
<evidence type="ECO:0000256" key="10">
    <source>
        <dbReference type="ARBA" id="ARBA00038367"/>
    </source>
</evidence>
<dbReference type="InterPro" id="IPR036968">
    <property type="entry name" value="Enolpyruvate_Tfrase_sf"/>
</dbReference>
<evidence type="ECO:0000256" key="4">
    <source>
        <dbReference type="ARBA" id="ARBA00022618"/>
    </source>
</evidence>
<feature type="domain" description="Enolpyruvate transferase" evidence="15">
    <location>
        <begin position="7"/>
        <end position="405"/>
    </location>
</feature>
<keyword evidence="3" id="KW-0963">Cytoplasm</keyword>
<dbReference type="Pfam" id="PF00275">
    <property type="entry name" value="EPSP_synthase"/>
    <property type="match status" value="1"/>
</dbReference>
<comment type="subcellular location">
    <subcellularLocation>
        <location evidence="1">Cytoplasm</location>
    </subcellularLocation>
</comment>
<dbReference type="GO" id="GO:0009252">
    <property type="term" value="P:peptidoglycan biosynthetic process"/>
    <property type="evidence" value="ECO:0007669"/>
    <property type="project" value="UniProtKB-UniRule"/>
</dbReference>
<evidence type="ECO:0000256" key="8">
    <source>
        <dbReference type="ARBA" id="ARBA00023306"/>
    </source>
</evidence>
<dbReference type="GO" id="GO:0071555">
    <property type="term" value="P:cell wall organization"/>
    <property type="evidence" value="ECO:0007669"/>
    <property type="project" value="UniProtKB-KW"/>
</dbReference>
<comment type="pathway">
    <text evidence="2">Cell wall biogenesis; peptidoglycan biosynthesis.</text>
</comment>
<proteinExistence type="inferred from homology"/>
<dbReference type="PANTHER" id="PTHR43783:SF1">
    <property type="entry name" value="UDP-N-ACETYLGLUCOSAMINE 1-CARBOXYVINYLTRANSFERASE"/>
    <property type="match status" value="1"/>
</dbReference>
<protein>
    <recommendedName>
        <fullName evidence="12 14">UDP-N-acetylglucosamine 1-carboxyvinyltransferase</fullName>
        <ecNumber evidence="11 14">2.5.1.7</ecNumber>
    </recommendedName>
</protein>
<dbReference type="InterPro" id="IPR005750">
    <property type="entry name" value="UDP_GlcNAc_COvinyl_MurA"/>
</dbReference>
<dbReference type="GO" id="GO:0051301">
    <property type="term" value="P:cell division"/>
    <property type="evidence" value="ECO:0007669"/>
    <property type="project" value="UniProtKB-KW"/>
</dbReference>
<comment type="similarity">
    <text evidence="10">Belongs to the EPSP synthase family. MurA subfamily.</text>
</comment>
<keyword evidence="9" id="KW-0961">Cell wall biogenesis/degradation</keyword>
<name>A0A0G0XIB9_9BACT</name>
<dbReference type="GO" id="GO:0005737">
    <property type="term" value="C:cytoplasm"/>
    <property type="evidence" value="ECO:0007669"/>
    <property type="project" value="UniProtKB-SubCell"/>
</dbReference>
<evidence type="ECO:0000256" key="13">
    <source>
        <dbReference type="ARBA" id="ARBA00047527"/>
    </source>
</evidence>
<evidence type="ECO:0000256" key="1">
    <source>
        <dbReference type="ARBA" id="ARBA00004496"/>
    </source>
</evidence>
<reference evidence="16 17" key="1">
    <citation type="journal article" date="2015" name="Nature">
        <title>rRNA introns, odd ribosomes, and small enigmatic genomes across a large radiation of phyla.</title>
        <authorList>
            <person name="Brown C.T."/>
            <person name="Hug L.A."/>
            <person name="Thomas B.C."/>
            <person name="Sharon I."/>
            <person name="Castelle C.J."/>
            <person name="Singh A."/>
            <person name="Wilkins M.J."/>
            <person name="Williams K.H."/>
            <person name="Banfield J.F."/>
        </authorList>
    </citation>
    <scope>NUCLEOTIDE SEQUENCE [LARGE SCALE GENOMIC DNA]</scope>
</reference>
<comment type="catalytic activity">
    <reaction evidence="13">
        <text>phosphoenolpyruvate + UDP-N-acetyl-alpha-D-glucosamine = UDP-N-acetyl-3-O-(1-carboxyvinyl)-alpha-D-glucosamine + phosphate</text>
        <dbReference type="Rhea" id="RHEA:18681"/>
        <dbReference type="ChEBI" id="CHEBI:43474"/>
        <dbReference type="ChEBI" id="CHEBI:57705"/>
        <dbReference type="ChEBI" id="CHEBI:58702"/>
        <dbReference type="ChEBI" id="CHEBI:68483"/>
        <dbReference type="EC" id="2.5.1.7"/>
    </reaction>
</comment>
<evidence type="ECO:0000256" key="6">
    <source>
        <dbReference type="ARBA" id="ARBA00022960"/>
    </source>
</evidence>
<dbReference type="SUPFAM" id="SSF55205">
    <property type="entry name" value="EPT/RTPC-like"/>
    <property type="match status" value="1"/>
</dbReference>
<dbReference type="EMBL" id="LCAE01000005">
    <property type="protein sequence ID" value="KKR87452.1"/>
    <property type="molecule type" value="Genomic_DNA"/>
</dbReference>
<keyword evidence="5 16" id="KW-0808">Transferase</keyword>
<keyword evidence="6" id="KW-0133">Cell shape</keyword>